<evidence type="ECO:0000256" key="1">
    <source>
        <dbReference type="ARBA" id="ARBA00022737"/>
    </source>
</evidence>
<dbReference type="SMART" id="SM00116">
    <property type="entry name" value="CBS"/>
    <property type="match status" value="3"/>
</dbReference>
<comment type="caution">
    <text evidence="4">The sequence shown here is derived from an EMBL/GenBank/DDBJ whole genome shotgun (WGS) entry which is preliminary data.</text>
</comment>
<dbReference type="InterPro" id="IPR050511">
    <property type="entry name" value="AMPK_gamma/SDS23_families"/>
</dbReference>
<dbReference type="Gene3D" id="3.10.580.10">
    <property type="entry name" value="CBS-domain"/>
    <property type="match status" value="2"/>
</dbReference>
<keyword evidence="5" id="KW-1185">Reference proteome</keyword>
<feature type="domain" description="CBS" evidence="3">
    <location>
        <begin position="207"/>
        <end position="256"/>
    </location>
</feature>
<evidence type="ECO:0000313" key="4">
    <source>
        <dbReference type="EMBL" id="KAG2383022.1"/>
    </source>
</evidence>
<dbReference type="RefSeq" id="XP_044548701.1">
    <property type="nucleotide sequence ID" value="XM_044694688.1"/>
</dbReference>
<dbReference type="Proteomes" id="UP000816034">
    <property type="component" value="Unassembled WGS sequence"/>
</dbReference>
<feature type="domain" description="CBS" evidence="3">
    <location>
        <begin position="32"/>
        <end position="85"/>
    </location>
</feature>
<dbReference type="InterPro" id="IPR046342">
    <property type="entry name" value="CBS_dom_sf"/>
</dbReference>
<organism evidence="4 5">
    <name type="scientific">Naegleria lovaniensis</name>
    <name type="common">Amoeba</name>
    <dbReference type="NCBI Taxonomy" id="51637"/>
    <lineage>
        <taxon>Eukaryota</taxon>
        <taxon>Discoba</taxon>
        <taxon>Heterolobosea</taxon>
        <taxon>Tetramitia</taxon>
        <taxon>Eutetramitia</taxon>
        <taxon>Vahlkampfiidae</taxon>
        <taxon>Naegleria</taxon>
    </lineage>
</organism>
<dbReference type="SUPFAM" id="SSF54631">
    <property type="entry name" value="CBS-domain pair"/>
    <property type="match status" value="2"/>
</dbReference>
<dbReference type="EMBL" id="PYSW02000022">
    <property type="protein sequence ID" value="KAG2383022.1"/>
    <property type="molecule type" value="Genomic_DNA"/>
</dbReference>
<evidence type="ECO:0000259" key="3">
    <source>
        <dbReference type="SMART" id="SM00116"/>
    </source>
</evidence>
<name>A0AA88GR65_NAELO</name>
<accession>A0AA88GR65</accession>
<proteinExistence type="predicted"/>
<dbReference type="Pfam" id="PF00571">
    <property type="entry name" value="CBS"/>
    <property type="match status" value="2"/>
</dbReference>
<dbReference type="PANTHER" id="PTHR13780:SF36">
    <property type="entry name" value="CBS DOMAIN-CONTAINING PROTEIN"/>
    <property type="match status" value="1"/>
</dbReference>
<dbReference type="GeneID" id="68097444"/>
<keyword evidence="1" id="KW-0677">Repeat</keyword>
<keyword evidence="2" id="KW-0129">CBS domain</keyword>
<sequence length="333" mass="37640">MSPSSSTSLAKQILVEKFQHTSIEQLVGHHKQILSFTEDETISHAIQQLMKWDVRSAPIYTHKEKTQKASEVQFIDFSDIIAFMVDTYRQAINEMNHNTPVSPRRMTITAQLLQNPQVAKAILETPVIKVANYSKMDAHGTLTLKATAMDAIGQFAMGNKRIIIEDEQGMIINVVSHSDVIKLMKDTIDANEGKFDATCQDLHLARDLKCCADENMRTIDVFVMMTEHKVNFVPIVSEEKHLVSVLSSRDIQMVSEGDFSLLDLPVIDFLSAVRQKSVNEKYPYIYCKPDSSMELIVKRLKATRVHRLIVLDNQFPSGVVSTFSLVSFLSKHN</sequence>
<dbReference type="PANTHER" id="PTHR13780">
    <property type="entry name" value="AMP-ACTIVATED PROTEIN KINASE, GAMMA REGULATORY SUBUNIT"/>
    <property type="match status" value="1"/>
</dbReference>
<evidence type="ECO:0000256" key="2">
    <source>
        <dbReference type="ARBA" id="ARBA00023122"/>
    </source>
</evidence>
<dbReference type="AlphaFoldDB" id="A0AA88GR65"/>
<reference evidence="4 5" key="1">
    <citation type="journal article" date="2018" name="BMC Genomics">
        <title>The genome of Naegleria lovaniensis, the basis for a comparative approach to unravel pathogenicity factors of the human pathogenic amoeba N. fowleri.</title>
        <authorList>
            <person name="Liechti N."/>
            <person name="Schurch N."/>
            <person name="Bruggmann R."/>
            <person name="Wittwer M."/>
        </authorList>
    </citation>
    <scope>NUCLEOTIDE SEQUENCE [LARGE SCALE GENOMIC DNA]</scope>
    <source>
        <strain evidence="4 5">ATCC 30569</strain>
    </source>
</reference>
<dbReference type="InterPro" id="IPR000644">
    <property type="entry name" value="CBS_dom"/>
</dbReference>
<protein>
    <recommendedName>
        <fullName evidence="3">CBS domain-containing protein</fullName>
    </recommendedName>
</protein>
<evidence type="ECO:0000313" key="5">
    <source>
        <dbReference type="Proteomes" id="UP000816034"/>
    </source>
</evidence>
<gene>
    <name evidence="4" type="ORF">C9374_004989</name>
</gene>
<feature type="domain" description="CBS" evidence="3">
    <location>
        <begin position="283"/>
        <end position="330"/>
    </location>
</feature>